<dbReference type="Proteomes" id="UP000285981">
    <property type="component" value="Unassembled WGS sequence"/>
</dbReference>
<evidence type="ECO:0000313" key="3">
    <source>
        <dbReference type="EMBL" id="RGW48832.1"/>
    </source>
</evidence>
<dbReference type="AlphaFoldDB" id="A0A395XIH7"/>
<dbReference type="RefSeq" id="WP_118145327.1">
    <property type="nucleotide sequence ID" value="NZ_QSKA01000007.1"/>
</dbReference>
<proteinExistence type="predicted"/>
<evidence type="ECO:0000313" key="6">
    <source>
        <dbReference type="Proteomes" id="UP000285981"/>
    </source>
</evidence>
<dbReference type="EMBL" id="QSAJ01000051">
    <property type="protein sequence ID" value="RGW48832.1"/>
    <property type="molecule type" value="Genomic_DNA"/>
</dbReference>
<protein>
    <submittedName>
        <fullName evidence="3">Uncharacterized protein</fullName>
    </submittedName>
</protein>
<evidence type="ECO:0000313" key="5">
    <source>
        <dbReference type="Proteomes" id="UP000283630"/>
    </source>
</evidence>
<dbReference type="Proteomes" id="UP000283630">
    <property type="component" value="Unassembled WGS sequence"/>
</dbReference>
<dbReference type="Proteomes" id="UP000266376">
    <property type="component" value="Unassembled WGS sequence"/>
</dbReference>
<accession>A0A395XIH7</accession>
<gene>
    <name evidence="3" type="ORF">DWV67_14460</name>
    <name evidence="2" type="ORF">DWX53_09910</name>
    <name evidence="1" type="ORF">DWX78_14640</name>
</gene>
<organism evidence="3 4">
    <name type="scientific">Dorea formicigenerans</name>
    <dbReference type="NCBI Taxonomy" id="39486"/>
    <lineage>
        <taxon>Bacteria</taxon>
        <taxon>Bacillati</taxon>
        <taxon>Bacillota</taxon>
        <taxon>Clostridia</taxon>
        <taxon>Lachnospirales</taxon>
        <taxon>Lachnospiraceae</taxon>
        <taxon>Dorea</taxon>
    </lineage>
</organism>
<evidence type="ECO:0000313" key="4">
    <source>
        <dbReference type="Proteomes" id="UP000266376"/>
    </source>
</evidence>
<evidence type="ECO:0000313" key="2">
    <source>
        <dbReference type="EMBL" id="RGT08494.1"/>
    </source>
</evidence>
<reference evidence="4 5" key="1">
    <citation type="submission" date="2018-08" db="EMBL/GenBank/DDBJ databases">
        <title>A genome reference for cultivated species of the human gut microbiota.</title>
        <authorList>
            <person name="Zou Y."/>
            <person name="Xue W."/>
            <person name="Luo G."/>
        </authorList>
    </citation>
    <scope>NUCLEOTIDE SEQUENCE [LARGE SCALE GENOMIC DNA]</scope>
    <source>
        <strain evidence="3 4">AF12-11</strain>
        <strain evidence="2 5">AF19-4AC</strain>
        <strain evidence="1 6">AF21-25</strain>
    </source>
</reference>
<dbReference type="EMBL" id="QRVU01000117">
    <property type="protein sequence ID" value="RGS67149.1"/>
    <property type="molecule type" value="Genomic_DNA"/>
</dbReference>
<evidence type="ECO:0000313" key="1">
    <source>
        <dbReference type="EMBL" id="RGS67149.1"/>
    </source>
</evidence>
<name>A0A395XIH7_9FIRM</name>
<sequence>MVVFSIFEKVGNKEEFLLQEGYVKEPVIEQPVVGYDRKFIYPYVLYDDQKKKMDCIFYIEYCNYVVDDEYVDGRMTWEDEKTEWIREETL</sequence>
<dbReference type="EMBL" id="QRWH01000008">
    <property type="protein sequence ID" value="RGT08494.1"/>
    <property type="molecule type" value="Genomic_DNA"/>
</dbReference>
<comment type="caution">
    <text evidence="3">The sequence shown here is derived from an EMBL/GenBank/DDBJ whole genome shotgun (WGS) entry which is preliminary data.</text>
</comment>